<dbReference type="SUPFAM" id="SSF82282">
    <property type="entry name" value="Homocysteine S-methyltransferase"/>
    <property type="match status" value="1"/>
</dbReference>
<evidence type="ECO:0000256" key="3">
    <source>
        <dbReference type="PROSITE-ProRule" id="PRU00333"/>
    </source>
</evidence>
<dbReference type="PANTHER" id="PTHR11103:SF18">
    <property type="entry name" value="SLR1189 PROTEIN"/>
    <property type="match status" value="1"/>
</dbReference>
<feature type="binding site" evidence="3">
    <location>
        <position position="294"/>
    </location>
    <ligand>
        <name>Zn(2+)</name>
        <dbReference type="ChEBI" id="CHEBI:29105"/>
    </ligand>
</feature>
<dbReference type="PANTHER" id="PTHR11103">
    <property type="entry name" value="SLR1189 PROTEIN"/>
    <property type="match status" value="1"/>
</dbReference>
<feature type="binding site" evidence="3">
    <location>
        <position position="295"/>
    </location>
    <ligand>
        <name>Zn(2+)</name>
        <dbReference type="ChEBI" id="CHEBI:29105"/>
    </ligand>
</feature>
<gene>
    <name evidence="5" type="ORF">ACFQGU_17150</name>
</gene>
<organism evidence="5 6">
    <name type="scientific">Longivirga aurantiaca</name>
    <dbReference type="NCBI Taxonomy" id="1837743"/>
    <lineage>
        <taxon>Bacteria</taxon>
        <taxon>Bacillati</taxon>
        <taxon>Actinomycetota</taxon>
        <taxon>Actinomycetes</taxon>
        <taxon>Sporichthyales</taxon>
        <taxon>Sporichthyaceae</taxon>
        <taxon>Longivirga</taxon>
    </lineage>
</organism>
<dbReference type="PROSITE" id="PS50970">
    <property type="entry name" value="HCY"/>
    <property type="match status" value="1"/>
</dbReference>
<name>A0ABW1T4E0_9ACTN</name>
<accession>A0ABW1T4E0</accession>
<evidence type="ECO:0000256" key="1">
    <source>
        <dbReference type="ARBA" id="ARBA00022603"/>
    </source>
</evidence>
<keyword evidence="6" id="KW-1185">Reference proteome</keyword>
<sequence length="314" mass="32551">MTNKRTDGLAVDDLMLTDGGLETVLVFHEGIDLPAFAAFPLLDSAEGRDALLRYHREFLTIAADAGAGYVHETPTWRANPAWGAEVGYSADGLRRIAFDSVAFGTSLRDEWSGTGGFLVSGCIGPRGDGYVPGTTMTPDQAAAYHRTQVGDLADAGVDLVTSFTLPYADEGTGLVAAAAEAGVPVVVGFTLETDGRLPSGESLGEAIEAVDAATGGYASWFMVNCAHPEHVLPALDGSAAWASRIGALRANASRMTHAELDEAEVLDDGDPDDLARGYVDLARLLPGLRVVGGCCGTDARHVAAIGAAMTRAAG</sequence>
<evidence type="ECO:0000259" key="4">
    <source>
        <dbReference type="PROSITE" id="PS50970"/>
    </source>
</evidence>
<dbReference type="Gene3D" id="3.20.20.330">
    <property type="entry name" value="Homocysteine-binding-like domain"/>
    <property type="match status" value="1"/>
</dbReference>
<feature type="domain" description="Hcy-binding" evidence="4">
    <location>
        <begin position="3"/>
        <end position="309"/>
    </location>
</feature>
<dbReference type="InterPro" id="IPR003726">
    <property type="entry name" value="HCY_dom"/>
</dbReference>
<evidence type="ECO:0000313" key="5">
    <source>
        <dbReference type="EMBL" id="MFC6239601.1"/>
    </source>
</evidence>
<keyword evidence="2 3" id="KW-0808">Transferase</keyword>
<keyword evidence="3" id="KW-0479">Metal-binding</keyword>
<proteinExistence type="predicted"/>
<protein>
    <submittedName>
        <fullName evidence="5">Homocysteine S-methyltransferase family protein</fullName>
    </submittedName>
</protein>
<dbReference type="InterPro" id="IPR036589">
    <property type="entry name" value="HCY_dom_sf"/>
</dbReference>
<feature type="binding site" evidence="3">
    <location>
        <position position="225"/>
    </location>
    <ligand>
        <name>Zn(2+)</name>
        <dbReference type="ChEBI" id="CHEBI:29105"/>
    </ligand>
</feature>
<evidence type="ECO:0000313" key="6">
    <source>
        <dbReference type="Proteomes" id="UP001596138"/>
    </source>
</evidence>
<keyword evidence="3" id="KW-0862">Zinc</keyword>
<dbReference type="RefSeq" id="WP_386768914.1">
    <property type="nucleotide sequence ID" value="NZ_JBHSTI010000051.1"/>
</dbReference>
<comment type="cofactor">
    <cofactor evidence="3">
        <name>Zn(2+)</name>
        <dbReference type="ChEBI" id="CHEBI:29105"/>
    </cofactor>
</comment>
<dbReference type="Pfam" id="PF02574">
    <property type="entry name" value="S-methyl_trans"/>
    <property type="match status" value="1"/>
</dbReference>
<dbReference type="EMBL" id="JBHSTI010000051">
    <property type="protein sequence ID" value="MFC6239601.1"/>
    <property type="molecule type" value="Genomic_DNA"/>
</dbReference>
<dbReference type="Proteomes" id="UP001596138">
    <property type="component" value="Unassembled WGS sequence"/>
</dbReference>
<reference evidence="6" key="1">
    <citation type="journal article" date="2019" name="Int. J. Syst. Evol. Microbiol.">
        <title>The Global Catalogue of Microorganisms (GCM) 10K type strain sequencing project: providing services to taxonomists for standard genome sequencing and annotation.</title>
        <authorList>
            <consortium name="The Broad Institute Genomics Platform"/>
            <consortium name="The Broad Institute Genome Sequencing Center for Infectious Disease"/>
            <person name="Wu L."/>
            <person name="Ma J."/>
        </authorList>
    </citation>
    <scope>NUCLEOTIDE SEQUENCE [LARGE SCALE GENOMIC DNA]</scope>
    <source>
        <strain evidence="6">CGMCC 4.7317</strain>
    </source>
</reference>
<keyword evidence="1 3" id="KW-0489">Methyltransferase</keyword>
<comment type="caution">
    <text evidence="5">The sequence shown here is derived from an EMBL/GenBank/DDBJ whole genome shotgun (WGS) entry which is preliminary data.</text>
</comment>
<evidence type="ECO:0000256" key="2">
    <source>
        <dbReference type="ARBA" id="ARBA00022679"/>
    </source>
</evidence>